<name>A0A444U3Q7_ACIRT</name>
<gene>
    <name evidence="2" type="ORF">EOD39_8529</name>
</gene>
<evidence type="ECO:0000313" key="3">
    <source>
        <dbReference type="Proteomes" id="UP000289886"/>
    </source>
</evidence>
<evidence type="ECO:0000313" key="2">
    <source>
        <dbReference type="EMBL" id="RXM29739.1"/>
    </source>
</evidence>
<reference evidence="2 3" key="1">
    <citation type="submission" date="2019-01" db="EMBL/GenBank/DDBJ databases">
        <title>Draft Genome and Complete Hox-Cluster Characterization of the Sterlet Sturgeon (Acipenser ruthenus).</title>
        <authorList>
            <person name="Wei Q."/>
        </authorList>
    </citation>
    <scope>NUCLEOTIDE SEQUENCE [LARGE SCALE GENOMIC DNA]</scope>
    <source>
        <strain evidence="2">WHYD16114868_AA</strain>
        <tissue evidence="2">Blood</tissue>
    </source>
</reference>
<organism evidence="2 3">
    <name type="scientific">Acipenser ruthenus</name>
    <name type="common">Sterlet sturgeon</name>
    <dbReference type="NCBI Taxonomy" id="7906"/>
    <lineage>
        <taxon>Eukaryota</taxon>
        <taxon>Metazoa</taxon>
        <taxon>Chordata</taxon>
        <taxon>Craniata</taxon>
        <taxon>Vertebrata</taxon>
        <taxon>Euteleostomi</taxon>
        <taxon>Actinopterygii</taxon>
        <taxon>Chondrostei</taxon>
        <taxon>Acipenseriformes</taxon>
        <taxon>Acipenseridae</taxon>
        <taxon>Acipenser</taxon>
    </lineage>
</organism>
<dbReference type="EMBL" id="SCEB01215403">
    <property type="protein sequence ID" value="RXM29739.1"/>
    <property type="molecule type" value="Genomic_DNA"/>
</dbReference>
<comment type="caution">
    <text evidence="2">The sequence shown here is derived from an EMBL/GenBank/DDBJ whole genome shotgun (WGS) entry which is preliminary data.</text>
</comment>
<protein>
    <submittedName>
        <fullName evidence="2">Uncharacterized protein</fullName>
    </submittedName>
</protein>
<dbReference type="Proteomes" id="UP000289886">
    <property type="component" value="Unassembled WGS sequence"/>
</dbReference>
<dbReference type="AlphaFoldDB" id="A0A444U3Q7"/>
<feature type="region of interest" description="Disordered" evidence="1">
    <location>
        <begin position="98"/>
        <end position="149"/>
    </location>
</feature>
<evidence type="ECO:0000256" key="1">
    <source>
        <dbReference type="SAM" id="MobiDB-lite"/>
    </source>
</evidence>
<feature type="compositionally biased region" description="Basic and acidic residues" evidence="1">
    <location>
        <begin position="118"/>
        <end position="147"/>
    </location>
</feature>
<accession>A0A444U3Q7</accession>
<keyword evidence="3" id="KW-1185">Reference proteome</keyword>
<sequence>MQPIILKLEFSVVEFPEGHHTLDRPDKTSTRFVVSVSRRFCVQLKPTPTQHDTDGFCLSTLFGRFSNVFEKTPMRHRHCEIVLVSYRSGIMESMPWKVRQREQTEQEELQGAAAGSTDGKEKRVAGSTDGKEKCAAGSTDGKEKPQVEEGCESKMAAYTPLPLQYDDITSFFTL</sequence>
<proteinExistence type="predicted"/>